<comment type="subcellular location">
    <subcellularLocation>
        <location evidence="3">Cell junction</location>
        <location evidence="3">Focal adhesion</location>
    </subcellularLocation>
    <subcellularLocation>
        <location evidence="2">Cell membrane</location>
    </subcellularLocation>
    <subcellularLocation>
        <location evidence="4">Cytoplasm</location>
    </subcellularLocation>
    <subcellularLocation>
        <location evidence="1">Nucleus</location>
    </subcellularLocation>
</comment>
<dbReference type="Proteomes" id="UP001219518">
    <property type="component" value="Unassembled WGS sequence"/>
</dbReference>
<evidence type="ECO:0000256" key="16">
    <source>
        <dbReference type="ARBA" id="ARBA00065466"/>
    </source>
</evidence>
<protein>
    <recommendedName>
        <fullName evidence="17">Copine-3</fullName>
    </recommendedName>
    <alternativeName>
        <fullName evidence="18">Copine III</fullName>
    </alternativeName>
</protein>
<dbReference type="PANTHER" id="PTHR10857:SF106">
    <property type="entry name" value="C2 DOMAIN-CONTAINING PROTEIN"/>
    <property type="match status" value="1"/>
</dbReference>
<evidence type="ECO:0000256" key="12">
    <source>
        <dbReference type="ARBA" id="ARBA00022949"/>
    </source>
</evidence>
<evidence type="ECO:0000256" key="4">
    <source>
        <dbReference type="ARBA" id="ARBA00004496"/>
    </source>
</evidence>
<feature type="domain" description="C2" evidence="19">
    <location>
        <begin position="1"/>
        <end position="123"/>
    </location>
</feature>
<dbReference type="GO" id="GO:0005634">
    <property type="term" value="C:nucleus"/>
    <property type="evidence" value="ECO:0007669"/>
    <property type="project" value="UniProtKB-SubCell"/>
</dbReference>
<evidence type="ECO:0000256" key="13">
    <source>
        <dbReference type="ARBA" id="ARBA00023136"/>
    </source>
</evidence>
<dbReference type="AlphaFoldDB" id="A0AAE1HAE2"/>
<comment type="caution">
    <text evidence="20">The sequence shown here is derived from an EMBL/GenBank/DDBJ whole genome shotgun (WGS) entry which is preliminary data.</text>
</comment>
<reference evidence="20" key="1">
    <citation type="submission" date="2021-07" db="EMBL/GenBank/DDBJ databases">
        <authorList>
            <person name="Catto M.A."/>
            <person name="Jacobson A."/>
            <person name="Kennedy G."/>
            <person name="Labadie P."/>
            <person name="Hunt B.G."/>
            <person name="Srinivasan R."/>
        </authorList>
    </citation>
    <scope>NUCLEOTIDE SEQUENCE</scope>
    <source>
        <strain evidence="20">PL_HMW_Pooled</strain>
        <tissue evidence="20">Head</tissue>
    </source>
</reference>
<evidence type="ECO:0000256" key="11">
    <source>
        <dbReference type="ARBA" id="ARBA00022837"/>
    </source>
</evidence>
<evidence type="ECO:0000256" key="8">
    <source>
        <dbReference type="ARBA" id="ARBA00022553"/>
    </source>
</evidence>
<dbReference type="InterPro" id="IPR037768">
    <property type="entry name" value="C2B_Copine"/>
</dbReference>
<evidence type="ECO:0000256" key="10">
    <source>
        <dbReference type="ARBA" id="ARBA00022737"/>
    </source>
</evidence>
<evidence type="ECO:0000256" key="6">
    <source>
        <dbReference type="ARBA" id="ARBA00022475"/>
    </source>
</evidence>
<dbReference type="Pfam" id="PF07002">
    <property type="entry name" value="Copine"/>
    <property type="match status" value="1"/>
</dbReference>
<dbReference type="CDD" id="cd04047">
    <property type="entry name" value="C2B_Copine"/>
    <property type="match status" value="1"/>
</dbReference>
<evidence type="ECO:0000256" key="2">
    <source>
        <dbReference type="ARBA" id="ARBA00004236"/>
    </source>
</evidence>
<dbReference type="GO" id="GO:0005925">
    <property type="term" value="C:focal adhesion"/>
    <property type="evidence" value="ECO:0007669"/>
    <property type="project" value="UniProtKB-SubCell"/>
</dbReference>
<sequence>MSTFVPGTAAQPTSEVELTISCRSLKGKDLLSKSDPMCVAYIQPFGQKRWVEIYRSEVISNNHDPDFAKKVHLPYRFEEQQNLKFDIYDVDSNSSNLQDHDFLGAASCSLGQIISNGKVKLPLLKNESNSSGERGYIVLTAEELSALKDEVTIQFSGHKLDKKDFFGKSDPFLIIAKSQESGDYSIVHKTEEIKCTLNPKWSRFTIPVRTLCNGDYDRNLKISCYDWNASGNHSFIGEFYATLKELGHVTNSFPCINEEKKVIFYFISKFLVHFIKNHSTLMIHPVCVDDLKEPSLPAVLCDNPHLFFEVFIICLQFQKRKGDAYTHSGTIKVDFFQINKINSFMDYIKGGVQLHCSIAIDFTGSNGDPSTPQSLHYVSSVPNSYELAIRSVGQIIQDYDSDKQFPVLGFGARLPPDGRVSHEFFVNMHPDNPYCSGVDGVLAAYHNCIRQVQLYGPTNFAPVINHVARFASVYKDGSNYFILLILTDGVITDMPQTVQAIVSASFLPMSIIIVGIGNADFSAMETLDADTVALQSGKQRAARDIVQFVPFNKFMTSGDPQTARLRLAREVLAEIPTQFLGFMKSHNIFPKASANQAEVLLPPDPEALFLQ</sequence>
<dbReference type="InterPro" id="IPR010734">
    <property type="entry name" value="Copine_C"/>
</dbReference>
<organism evidence="20 21">
    <name type="scientific">Frankliniella fusca</name>
    <dbReference type="NCBI Taxonomy" id="407009"/>
    <lineage>
        <taxon>Eukaryota</taxon>
        <taxon>Metazoa</taxon>
        <taxon>Ecdysozoa</taxon>
        <taxon>Arthropoda</taxon>
        <taxon>Hexapoda</taxon>
        <taxon>Insecta</taxon>
        <taxon>Pterygota</taxon>
        <taxon>Neoptera</taxon>
        <taxon>Paraneoptera</taxon>
        <taxon>Thysanoptera</taxon>
        <taxon>Terebrantia</taxon>
        <taxon>Thripoidea</taxon>
        <taxon>Thripidae</taxon>
        <taxon>Frankliniella</taxon>
    </lineage>
</organism>
<evidence type="ECO:0000256" key="3">
    <source>
        <dbReference type="ARBA" id="ARBA00004246"/>
    </source>
</evidence>
<dbReference type="FunFam" id="2.60.40.150:FF:000042">
    <property type="entry name" value="Copine 3"/>
    <property type="match status" value="1"/>
</dbReference>
<dbReference type="GO" id="GO:0005544">
    <property type="term" value="F:calcium-dependent phospholipid binding"/>
    <property type="evidence" value="ECO:0007669"/>
    <property type="project" value="InterPro"/>
</dbReference>
<keyword evidence="13" id="KW-0472">Membrane</keyword>
<dbReference type="InterPro" id="IPR036465">
    <property type="entry name" value="vWFA_dom_sf"/>
</dbReference>
<comment type="similarity">
    <text evidence="5">Belongs to the copine family.</text>
</comment>
<proteinExistence type="inferred from homology"/>
<comment type="function">
    <text evidence="15">Calcium-dependent phospholipid-binding protein that plays a role in ERBB2-mediated tumor cell migration in response to growth factor heregulin stimulation.</text>
</comment>
<dbReference type="SMART" id="SM00239">
    <property type="entry name" value="C2"/>
    <property type="match status" value="2"/>
</dbReference>
<dbReference type="FunFam" id="2.60.40.150:FF:000099">
    <property type="entry name" value="Copine 3"/>
    <property type="match status" value="1"/>
</dbReference>
<dbReference type="InterPro" id="IPR002035">
    <property type="entry name" value="VWF_A"/>
</dbReference>
<evidence type="ECO:0000256" key="17">
    <source>
        <dbReference type="ARBA" id="ARBA00074834"/>
    </source>
</evidence>
<keyword evidence="6" id="KW-1003">Cell membrane</keyword>
<dbReference type="GO" id="GO:0032991">
    <property type="term" value="C:protein-containing complex"/>
    <property type="evidence" value="ECO:0007669"/>
    <property type="project" value="UniProtKB-ARBA"/>
</dbReference>
<dbReference type="InterPro" id="IPR000008">
    <property type="entry name" value="C2_dom"/>
</dbReference>
<keyword evidence="8" id="KW-0597">Phosphoprotein</keyword>
<keyword evidence="7" id="KW-0963">Cytoplasm</keyword>
<evidence type="ECO:0000256" key="15">
    <source>
        <dbReference type="ARBA" id="ARBA00058857"/>
    </source>
</evidence>
<dbReference type="SUPFAM" id="SSF49562">
    <property type="entry name" value="C2 domain (Calcium/lipid-binding domain, CaLB)"/>
    <property type="match status" value="2"/>
</dbReference>
<dbReference type="GO" id="GO:0005737">
    <property type="term" value="C:cytoplasm"/>
    <property type="evidence" value="ECO:0007669"/>
    <property type="project" value="UniProtKB-SubCell"/>
</dbReference>
<evidence type="ECO:0000313" key="21">
    <source>
        <dbReference type="Proteomes" id="UP001219518"/>
    </source>
</evidence>
<keyword evidence="21" id="KW-1185">Reference proteome</keyword>
<evidence type="ECO:0000313" key="20">
    <source>
        <dbReference type="EMBL" id="KAK3917363.1"/>
    </source>
</evidence>
<gene>
    <name evidence="20" type="ORF">KUF71_006894</name>
</gene>
<dbReference type="EMBL" id="JAHWGI010000723">
    <property type="protein sequence ID" value="KAK3917363.1"/>
    <property type="molecule type" value="Genomic_DNA"/>
</dbReference>
<evidence type="ECO:0000256" key="9">
    <source>
        <dbReference type="ARBA" id="ARBA00022723"/>
    </source>
</evidence>
<dbReference type="GO" id="GO:0071277">
    <property type="term" value="P:cellular response to calcium ion"/>
    <property type="evidence" value="ECO:0007669"/>
    <property type="project" value="TreeGrafter"/>
</dbReference>
<dbReference type="PANTHER" id="PTHR10857">
    <property type="entry name" value="COPINE"/>
    <property type="match status" value="1"/>
</dbReference>
<reference evidence="20" key="2">
    <citation type="journal article" date="2023" name="BMC Genomics">
        <title>Pest status, molecular evolution, and epigenetic factors derived from the genome assembly of Frankliniella fusca, a thysanopteran phytovirus vector.</title>
        <authorList>
            <person name="Catto M.A."/>
            <person name="Labadie P.E."/>
            <person name="Jacobson A.L."/>
            <person name="Kennedy G.G."/>
            <person name="Srinivasan R."/>
            <person name="Hunt B.G."/>
        </authorList>
    </citation>
    <scope>NUCLEOTIDE SEQUENCE</scope>
    <source>
        <strain evidence="20">PL_HMW_Pooled</strain>
    </source>
</reference>
<dbReference type="Gene3D" id="2.60.40.150">
    <property type="entry name" value="C2 domain"/>
    <property type="match status" value="2"/>
</dbReference>
<evidence type="ECO:0000256" key="5">
    <source>
        <dbReference type="ARBA" id="ARBA00009048"/>
    </source>
</evidence>
<dbReference type="PROSITE" id="PS50004">
    <property type="entry name" value="C2"/>
    <property type="match status" value="2"/>
</dbReference>
<evidence type="ECO:0000256" key="14">
    <source>
        <dbReference type="ARBA" id="ARBA00023242"/>
    </source>
</evidence>
<name>A0AAE1HAE2_9NEOP</name>
<keyword evidence="14" id="KW-0539">Nucleus</keyword>
<dbReference type="InterPro" id="IPR045052">
    <property type="entry name" value="Copine"/>
</dbReference>
<dbReference type="GO" id="GO:0005886">
    <property type="term" value="C:plasma membrane"/>
    <property type="evidence" value="ECO:0007669"/>
    <property type="project" value="UniProtKB-SubCell"/>
</dbReference>
<evidence type="ECO:0000256" key="18">
    <source>
        <dbReference type="ARBA" id="ARBA00076171"/>
    </source>
</evidence>
<keyword evidence="12" id="KW-0965">Cell junction</keyword>
<dbReference type="Pfam" id="PF00168">
    <property type="entry name" value="C2"/>
    <property type="match status" value="2"/>
</dbReference>
<comment type="subunit">
    <text evidence="16">Monomer. Interacts with ERBB2 (preferentially with the tyrosine phosphorylated form); this interaction occurs at the cell membrane and is increased in a growth factor heregulin-dependent manner. Interacts with SHC1; this interaction may mediate the binding of CPNE3 with ERBB2. Interacts with RACK1.</text>
</comment>
<dbReference type="SMART" id="SM00327">
    <property type="entry name" value="VWA"/>
    <property type="match status" value="1"/>
</dbReference>
<feature type="domain" description="C2" evidence="19">
    <location>
        <begin position="131"/>
        <end position="257"/>
    </location>
</feature>
<evidence type="ECO:0000259" key="19">
    <source>
        <dbReference type="PROSITE" id="PS50004"/>
    </source>
</evidence>
<dbReference type="CDD" id="cd04048">
    <property type="entry name" value="C2A_Copine"/>
    <property type="match status" value="1"/>
</dbReference>
<keyword evidence="10" id="KW-0677">Repeat</keyword>
<keyword evidence="9" id="KW-0479">Metal-binding</keyword>
<dbReference type="CDD" id="cd01459">
    <property type="entry name" value="vWA_copine_like"/>
    <property type="match status" value="1"/>
</dbReference>
<evidence type="ECO:0000256" key="1">
    <source>
        <dbReference type="ARBA" id="ARBA00004123"/>
    </source>
</evidence>
<dbReference type="InterPro" id="IPR035892">
    <property type="entry name" value="C2_domain_sf"/>
</dbReference>
<accession>A0AAE1HAE2</accession>
<dbReference type="GO" id="GO:0046872">
    <property type="term" value="F:metal ion binding"/>
    <property type="evidence" value="ECO:0007669"/>
    <property type="project" value="UniProtKB-KW"/>
</dbReference>
<dbReference type="SUPFAM" id="SSF53300">
    <property type="entry name" value="vWA-like"/>
    <property type="match status" value="1"/>
</dbReference>
<keyword evidence="11" id="KW-0106">Calcium</keyword>
<evidence type="ECO:0000256" key="7">
    <source>
        <dbReference type="ARBA" id="ARBA00022490"/>
    </source>
</evidence>